<proteinExistence type="predicted"/>
<protein>
    <submittedName>
        <fullName evidence="3">DNA-binding transcriptional MerR regulator</fullName>
    </submittedName>
</protein>
<sequence length="328" mass="34305">MARRLGVAPATLRTWDRRYGLGPTEHSAGRHRRYAPADIARLERMHRALLRGAAPAEAARYAKSQDETPEPEPAPGPEPAAKPPCLVSATAVAGAEPAALAAAPREAVVVTAPRLDWGIRTPPPATLRVGRGLRLPKASPQARGLGRALLTMDASAAQAILGEAVAEDGVPGAWERLVEPVLTALAGRGAEVAHLAAQCVRSVLASAEVGAPLPVRPEPVLLFSPDPAALAPRMLATALTQRGLTGSVLTAAFPAEALAALVRSLRPAAVALWAQTPPEAEGRFFHRARGAAKLFAAGPGWAEAELPRHVRRVPELGEAVRTMEAELT</sequence>
<evidence type="ECO:0000259" key="2">
    <source>
        <dbReference type="PROSITE" id="PS50937"/>
    </source>
</evidence>
<evidence type="ECO:0000313" key="3">
    <source>
        <dbReference type="EMBL" id="MBP2476222.1"/>
    </source>
</evidence>
<keyword evidence="4" id="KW-1185">Reference proteome</keyword>
<comment type="caution">
    <text evidence="3">The sequence shown here is derived from an EMBL/GenBank/DDBJ whole genome shotgun (WGS) entry which is preliminary data.</text>
</comment>
<evidence type="ECO:0000256" key="1">
    <source>
        <dbReference type="SAM" id="MobiDB-lite"/>
    </source>
</evidence>
<feature type="compositionally biased region" description="Pro residues" evidence="1">
    <location>
        <begin position="71"/>
        <end position="82"/>
    </location>
</feature>
<dbReference type="InterPro" id="IPR000551">
    <property type="entry name" value="MerR-type_HTH_dom"/>
</dbReference>
<name>A0ABS5AJ07_9PSEU</name>
<dbReference type="Gene3D" id="1.10.1660.10">
    <property type="match status" value="1"/>
</dbReference>
<feature type="region of interest" description="Disordered" evidence="1">
    <location>
        <begin position="53"/>
        <end position="83"/>
    </location>
</feature>
<organism evidence="3 4">
    <name type="scientific">Crossiella equi</name>
    <dbReference type="NCBI Taxonomy" id="130796"/>
    <lineage>
        <taxon>Bacteria</taxon>
        <taxon>Bacillati</taxon>
        <taxon>Actinomycetota</taxon>
        <taxon>Actinomycetes</taxon>
        <taxon>Pseudonocardiales</taxon>
        <taxon>Pseudonocardiaceae</taxon>
        <taxon>Crossiella</taxon>
    </lineage>
</organism>
<dbReference type="Pfam" id="PF13411">
    <property type="entry name" value="MerR_1"/>
    <property type="match status" value="1"/>
</dbReference>
<dbReference type="RefSeq" id="WP_209707282.1">
    <property type="nucleotide sequence ID" value="NZ_JAGIOO010000001.1"/>
</dbReference>
<keyword evidence="3" id="KW-0238">DNA-binding</keyword>
<dbReference type="Proteomes" id="UP001519363">
    <property type="component" value="Unassembled WGS sequence"/>
</dbReference>
<gene>
    <name evidence="3" type="ORF">JOF53_005094</name>
</gene>
<feature type="domain" description="HTH merR-type" evidence="2">
    <location>
        <begin position="1"/>
        <end position="64"/>
    </location>
</feature>
<dbReference type="EMBL" id="JAGIOO010000001">
    <property type="protein sequence ID" value="MBP2476222.1"/>
    <property type="molecule type" value="Genomic_DNA"/>
</dbReference>
<evidence type="ECO:0000313" key="4">
    <source>
        <dbReference type="Proteomes" id="UP001519363"/>
    </source>
</evidence>
<reference evidence="3 4" key="1">
    <citation type="submission" date="2021-03" db="EMBL/GenBank/DDBJ databases">
        <title>Sequencing the genomes of 1000 actinobacteria strains.</title>
        <authorList>
            <person name="Klenk H.-P."/>
        </authorList>
    </citation>
    <scope>NUCLEOTIDE SEQUENCE [LARGE SCALE GENOMIC DNA]</scope>
    <source>
        <strain evidence="3 4">DSM 44580</strain>
    </source>
</reference>
<dbReference type="InterPro" id="IPR009061">
    <property type="entry name" value="DNA-bd_dom_put_sf"/>
</dbReference>
<accession>A0ABS5AJ07</accession>
<dbReference type="GO" id="GO:0003677">
    <property type="term" value="F:DNA binding"/>
    <property type="evidence" value="ECO:0007669"/>
    <property type="project" value="UniProtKB-KW"/>
</dbReference>
<dbReference type="PROSITE" id="PS50937">
    <property type="entry name" value="HTH_MERR_2"/>
    <property type="match status" value="1"/>
</dbReference>
<dbReference type="SMART" id="SM00422">
    <property type="entry name" value="HTH_MERR"/>
    <property type="match status" value="1"/>
</dbReference>
<dbReference type="SUPFAM" id="SSF46955">
    <property type="entry name" value="Putative DNA-binding domain"/>
    <property type="match status" value="1"/>
</dbReference>
<feature type="compositionally biased region" description="Low complexity" evidence="1">
    <location>
        <begin position="53"/>
        <end position="62"/>
    </location>
</feature>